<accession>A0A5B0N199</accession>
<organism evidence="1 2">
    <name type="scientific">Puccinia graminis f. sp. tritici</name>
    <dbReference type="NCBI Taxonomy" id="56615"/>
    <lineage>
        <taxon>Eukaryota</taxon>
        <taxon>Fungi</taxon>
        <taxon>Dikarya</taxon>
        <taxon>Basidiomycota</taxon>
        <taxon>Pucciniomycotina</taxon>
        <taxon>Pucciniomycetes</taxon>
        <taxon>Pucciniales</taxon>
        <taxon>Pucciniaceae</taxon>
        <taxon>Puccinia</taxon>
    </lineage>
</organism>
<gene>
    <name evidence="1" type="ORF">PGTUg99_022205</name>
</gene>
<reference evidence="1 2" key="1">
    <citation type="submission" date="2019-05" db="EMBL/GenBank/DDBJ databases">
        <title>Emergence of the Ug99 lineage of the wheat stem rust pathogen through somatic hybridization.</title>
        <authorList>
            <person name="Li F."/>
            <person name="Upadhyaya N.M."/>
            <person name="Sperschneider J."/>
            <person name="Matny O."/>
            <person name="Nguyen-Phuc H."/>
            <person name="Mago R."/>
            <person name="Raley C."/>
            <person name="Miller M.E."/>
            <person name="Silverstein K.A.T."/>
            <person name="Henningsen E."/>
            <person name="Hirsch C.D."/>
            <person name="Visser B."/>
            <person name="Pretorius Z.A."/>
            <person name="Steffenson B.J."/>
            <person name="Schwessinger B."/>
            <person name="Dodds P.N."/>
            <person name="Figueroa M."/>
        </authorList>
    </citation>
    <scope>NUCLEOTIDE SEQUENCE [LARGE SCALE GENOMIC DNA]</scope>
    <source>
        <strain evidence="1 2">Ug99</strain>
    </source>
</reference>
<dbReference type="PANTHER" id="PTHR33096:SF1">
    <property type="entry name" value="CXC1-LIKE CYSTEINE CLUSTER ASSOCIATED WITH KDZ TRANSPOSASES DOMAIN-CONTAINING PROTEIN"/>
    <property type="match status" value="1"/>
</dbReference>
<protein>
    <submittedName>
        <fullName evidence="1">Uncharacterized protein</fullName>
    </submittedName>
</protein>
<dbReference type="PANTHER" id="PTHR33096">
    <property type="entry name" value="CXC2 DOMAIN-CONTAINING PROTEIN"/>
    <property type="match status" value="1"/>
</dbReference>
<dbReference type="AlphaFoldDB" id="A0A5B0N199"/>
<dbReference type="Proteomes" id="UP000325313">
    <property type="component" value="Unassembled WGS sequence"/>
</dbReference>
<dbReference type="EMBL" id="VDEP01000440">
    <property type="protein sequence ID" value="KAA1081870.1"/>
    <property type="molecule type" value="Genomic_DNA"/>
</dbReference>
<evidence type="ECO:0000313" key="1">
    <source>
        <dbReference type="EMBL" id="KAA1081870.1"/>
    </source>
</evidence>
<name>A0A5B0N199_PUCGR</name>
<proteinExistence type="predicted"/>
<comment type="caution">
    <text evidence="1">The sequence shown here is derived from an EMBL/GenBank/DDBJ whole genome shotgun (WGS) entry which is preliminary data.</text>
</comment>
<sequence length="66" mass="7414">MDQLAETCPKCFGPSFPGKEAEEPDYIVCMDGNFQHRQHLAASIEHSNIKTPHLFIKPDEINDQGS</sequence>
<evidence type="ECO:0000313" key="2">
    <source>
        <dbReference type="Proteomes" id="UP000325313"/>
    </source>
</evidence>